<dbReference type="InterPro" id="IPR013785">
    <property type="entry name" value="Aldolase_TIM"/>
</dbReference>
<evidence type="ECO:0000256" key="11">
    <source>
        <dbReference type="RuleBase" id="RU004253"/>
    </source>
</evidence>
<dbReference type="CDD" id="cd00564">
    <property type="entry name" value="TMP_TenI"/>
    <property type="match status" value="1"/>
</dbReference>
<feature type="binding site" evidence="9">
    <location>
        <begin position="140"/>
        <end position="142"/>
    </location>
    <ligand>
        <name>2-[(2R,5Z)-2-carboxy-4-methylthiazol-5(2H)-ylidene]ethyl phosphate</name>
        <dbReference type="ChEBI" id="CHEBI:62899"/>
    </ligand>
</feature>
<name>A0A845U681_9PROT</name>
<feature type="binding site" evidence="9">
    <location>
        <position position="75"/>
    </location>
    <ligand>
        <name>Mg(2+)</name>
        <dbReference type="ChEBI" id="CHEBI:18420"/>
    </ligand>
</feature>
<feature type="domain" description="Thiamine phosphate synthase/TenI" evidence="12">
    <location>
        <begin position="9"/>
        <end position="193"/>
    </location>
</feature>
<dbReference type="GO" id="GO:0000287">
    <property type="term" value="F:magnesium ion binding"/>
    <property type="evidence" value="ECO:0007669"/>
    <property type="project" value="UniProtKB-UniRule"/>
</dbReference>
<feature type="binding site" evidence="9">
    <location>
        <position position="74"/>
    </location>
    <ligand>
        <name>4-amino-2-methyl-5-(diphosphooxymethyl)pyrimidine</name>
        <dbReference type="ChEBI" id="CHEBI:57841"/>
    </ligand>
</feature>
<dbReference type="InterPro" id="IPR036206">
    <property type="entry name" value="ThiamineP_synth_sf"/>
</dbReference>
<evidence type="ECO:0000256" key="8">
    <source>
        <dbReference type="ARBA" id="ARBA00047883"/>
    </source>
</evidence>
<feature type="binding site" evidence="9">
    <location>
        <position position="113"/>
    </location>
    <ligand>
        <name>4-amino-2-methyl-5-(diphosphooxymethyl)pyrimidine</name>
        <dbReference type="ChEBI" id="CHEBI:57841"/>
    </ligand>
</feature>
<dbReference type="EC" id="2.5.1.3" evidence="9"/>
<organism evidence="13">
    <name type="scientific">Acidithiobacillus ferrianus</name>
    <dbReference type="NCBI Taxonomy" id="2678518"/>
    <lineage>
        <taxon>Bacteria</taxon>
        <taxon>Pseudomonadati</taxon>
        <taxon>Pseudomonadota</taxon>
        <taxon>Acidithiobacillia</taxon>
        <taxon>Acidithiobacillales</taxon>
        <taxon>Acidithiobacillaceae</taxon>
        <taxon>Acidithiobacillus</taxon>
    </lineage>
</organism>
<feature type="binding site" evidence="9">
    <location>
        <position position="143"/>
    </location>
    <ligand>
        <name>4-amino-2-methyl-5-(diphosphooxymethyl)pyrimidine</name>
        <dbReference type="ChEBI" id="CHEBI:57841"/>
    </ligand>
</feature>
<keyword evidence="2 9" id="KW-0808">Transferase</keyword>
<evidence type="ECO:0000256" key="4">
    <source>
        <dbReference type="ARBA" id="ARBA00022842"/>
    </source>
</evidence>
<dbReference type="SUPFAM" id="SSF51391">
    <property type="entry name" value="Thiamin phosphate synthase"/>
    <property type="match status" value="1"/>
</dbReference>
<evidence type="ECO:0000256" key="2">
    <source>
        <dbReference type="ARBA" id="ARBA00022679"/>
    </source>
</evidence>
<dbReference type="RefSeq" id="WP_163096643.1">
    <property type="nucleotide sequence ID" value="NZ_CP127523.1"/>
</dbReference>
<keyword evidence="3 9" id="KW-0479">Metal-binding</keyword>
<comment type="caution">
    <text evidence="13">The sequence shown here is derived from an EMBL/GenBank/DDBJ whole genome shotgun (WGS) entry which is preliminary data.</text>
</comment>
<evidence type="ECO:0000259" key="12">
    <source>
        <dbReference type="Pfam" id="PF02581"/>
    </source>
</evidence>
<comment type="catalytic activity">
    <reaction evidence="7 9 10">
        <text>2-(2-carboxy-4-methylthiazol-5-yl)ethyl phosphate + 4-amino-2-methyl-5-(diphosphooxymethyl)pyrimidine + 2 H(+) = thiamine phosphate + CO2 + diphosphate</text>
        <dbReference type="Rhea" id="RHEA:47848"/>
        <dbReference type="ChEBI" id="CHEBI:15378"/>
        <dbReference type="ChEBI" id="CHEBI:16526"/>
        <dbReference type="ChEBI" id="CHEBI:33019"/>
        <dbReference type="ChEBI" id="CHEBI:37575"/>
        <dbReference type="ChEBI" id="CHEBI:57841"/>
        <dbReference type="ChEBI" id="CHEBI:62890"/>
        <dbReference type="EC" id="2.5.1.3"/>
    </reaction>
</comment>
<reference evidence="13" key="1">
    <citation type="submission" date="2019-11" db="EMBL/GenBank/DDBJ databases">
        <title>Acidithiobacillus ferrianus sp. nov.: a facultatively anaerobic and extremely acidophilic chemolithoautotroph.</title>
        <authorList>
            <person name="Norris P.R."/>
            <person name="Falagan C."/>
            <person name="Moya-Beltran A."/>
            <person name="Castro M."/>
            <person name="Quatrini R."/>
            <person name="Johnson D.B."/>
        </authorList>
    </citation>
    <scope>NUCLEOTIDE SEQUENCE [LARGE SCALE GENOMIC DNA]</scope>
    <source>
        <strain evidence="13">MG</strain>
    </source>
</reference>
<gene>
    <name evidence="9" type="primary">thiE</name>
    <name evidence="13" type="ORF">GL267_03205</name>
</gene>
<dbReference type="PANTHER" id="PTHR20857">
    <property type="entry name" value="THIAMINE-PHOSPHATE PYROPHOSPHORYLASE"/>
    <property type="match status" value="1"/>
</dbReference>
<evidence type="ECO:0000256" key="9">
    <source>
        <dbReference type="HAMAP-Rule" id="MF_00097"/>
    </source>
</evidence>
<comment type="catalytic activity">
    <reaction evidence="6 9 10">
        <text>4-methyl-5-(2-phosphooxyethyl)-thiazole + 4-amino-2-methyl-5-(diphosphooxymethyl)pyrimidine + H(+) = thiamine phosphate + diphosphate</text>
        <dbReference type="Rhea" id="RHEA:22328"/>
        <dbReference type="ChEBI" id="CHEBI:15378"/>
        <dbReference type="ChEBI" id="CHEBI:33019"/>
        <dbReference type="ChEBI" id="CHEBI:37575"/>
        <dbReference type="ChEBI" id="CHEBI:57841"/>
        <dbReference type="ChEBI" id="CHEBI:58296"/>
        <dbReference type="EC" id="2.5.1.3"/>
    </reaction>
</comment>
<evidence type="ECO:0000313" key="13">
    <source>
        <dbReference type="EMBL" id="NDU41689.1"/>
    </source>
</evidence>
<keyword evidence="5 9" id="KW-0784">Thiamine biosynthesis</keyword>
<comment type="similarity">
    <text evidence="9 10">Belongs to the thiamine-phosphate synthase family.</text>
</comment>
<dbReference type="Gene3D" id="3.20.20.70">
    <property type="entry name" value="Aldolase class I"/>
    <property type="match status" value="1"/>
</dbReference>
<evidence type="ECO:0000256" key="5">
    <source>
        <dbReference type="ARBA" id="ARBA00022977"/>
    </source>
</evidence>
<dbReference type="Pfam" id="PF02581">
    <property type="entry name" value="TMP-TENI"/>
    <property type="match status" value="1"/>
</dbReference>
<dbReference type="PANTHER" id="PTHR20857:SF15">
    <property type="entry name" value="THIAMINE-PHOSPHATE SYNTHASE"/>
    <property type="match status" value="1"/>
</dbReference>
<keyword evidence="4 9" id="KW-0460">Magnesium</keyword>
<comment type="pathway">
    <text evidence="1 9 11">Cofactor biosynthesis; thiamine diphosphate biosynthesis; thiamine phosphate from 4-amino-2-methyl-5-diphosphomethylpyrimidine and 4-methyl-5-(2-phosphoethyl)-thiazole: step 1/1.</text>
</comment>
<evidence type="ECO:0000256" key="3">
    <source>
        <dbReference type="ARBA" id="ARBA00022723"/>
    </source>
</evidence>
<dbReference type="NCBIfam" id="TIGR00693">
    <property type="entry name" value="thiE"/>
    <property type="match status" value="1"/>
</dbReference>
<dbReference type="GO" id="GO:0009228">
    <property type="term" value="P:thiamine biosynthetic process"/>
    <property type="evidence" value="ECO:0007669"/>
    <property type="project" value="UniProtKB-KW"/>
</dbReference>
<dbReference type="InterPro" id="IPR034291">
    <property type="entry name" value="TMP_synthase"/>
</dbReference>
<protein>
    <recommendedName>
        <fullName evidence="9">Thiamine-phosphate synthase</fullName>
        <shortName evidence="9">TP synthase</shortName>
        <shortName evidence="9">TPS</shortName>
        <ecNumber evidence="9">2.5.1.3</ecNumber>
    </recommendedName>
    <alternativeName>
        <fullName evidence="9">Thiamine-phosphate pyrophosphorylase</fullName>
        <shortName evidence="9">TMP pyrophosphorylase</shortName>
        <shortName evidence="9">TMP-PPase</shortName>
    </alternativeName>
</protein>
<evidence type="ECO:0000256" key="1">
    <source>
        <dbReference type="ARBA" id="ARBA00005165"/>
    </source>
</evidence>
<comment type="cofactor">
    <cofactor evidence="9">
        <name>Mg(2+)</name>
        <dbReference type="ChEBI" id="CHEBI:18420"/>
    </cofactor>
    <text evidence="9">Binds 1 Mg(2+) ion per subunit.</text>
</comment>
<evidence type="ECO:0000256" key="7">
    <source>
        <dbReference type="ARBA" id="ARBA00047851"/>
    </source>
</evidence>
<dbReference type="UniPathway" id="UPA00060">
    <property type="reaction ID" value="UER00141"/>
</dbReference>
<dbReference type="HAMAP" id="MF_00097">
    <property type="entry name" value="TMP_synthase"/>
    <property type="match status" value="1"/>
</dbReference>
<comment type="catalytic activity">
    <reaction evidence="8 9 10">
        <text>2-[(2R,5Z)-2-carboxy-4-methylthiazol-5(2H)-ylidene]ethyl phosphate + 4-amino-2-methyl-5-(diphosphooxymethyl)pyrimidine + 2 H(+) = thiamine phosphate + CO2 + diphosphate</text>
        <dbReference type="Rhea" id="RHEA:47844"/>
        <dbReference type="ChEBI" id="CHEBI:15378"/>
        <dbReference type="ChEBI" id="CHEBI:16526"/>
        <dbReference type="ChEBI" id="CHEBI:33019"/>
        <dbReference type="ChEBI" id="CHEBI:37575"/>
        <dbReference type="ChEBI" id="CHEBI:57841"/>
        <dbReference type="ChEBI" id="CHEBI:62899"/>
        <dbReference type="EC" id="2.5.1.3"/>
    </reaction>
</comment>
<dbReference type="GO" id="GO:0005737">
    <property type="term" value="C:cytoplasm"/>
    <property type="evidence" value="ECO:0007669"/>
    <property type="project" value="TreeGrafter"/>
</dbReference>
<dbReference type="AlphaFoldDB" id="A0A845U681"/>
<feature type="binding site" evidence="9">
    <location>
        <begin position="39"/>
        <end position="43"/>
    </location>
    <ligand>
        <name>4-amino-2-methyl-5-(diphosphooxymethyl)pyrimidine</name>
        <dbReference type="ChEBI" id="CHEBI:57841"/>
    </ligand>
</feature>
<evidence type="ECO:0000256" key="10">
    <source>
        <dbReference type="RuleBase" id="RU003826"/>
    </source>
</evidence>
<evidence type="ECO:0000256" key="6">
    <source>
        <dbReference type="ARBA" id="ARBA00047334"/>
    </source>
</evidence>
<sequence length="215" mass="22453">MTVSTVSGLYVITDARLMPAPVFLERAEAALRGGARVLQYRDKGDAVAEAPRRRGQAGALRELCEHYNALFVINDDPLLARKVGARAIHVGADDVPLTALRAQMGRATIIGASCYGSVRRAQEAMAQGADYVAFGSFFASPSKPDAPRVRTDILTAARAAVGLPLVAIGGITEANGRAVITAGADALAVISGVFAAADVEGAARRFTALFDGRKE</sequence>
<dbReference type="GO" id="GO:0009229">
    <property type="term" value="P:thiamine diphosphate biosynthetic process"/>
    <property type="evidence" value="ECO:0007669"/>
    <property type="project" value="UniProtKB-UniRule"/>
</dbReference>
<feature type="binding site" evidence="9">
    <location>
        <position position="94"/>
    </location>
    <ligand>
        <name>Mg(2+)</name>
        <dbReference type="ChEBI" id="CHEBI:18420"/>
    </ligand>
</feature>
<feature type="binding site" evidence="9">
    <location>
        <position position="170"/>
    </location>
    <ligand>
        <name>2-[(2R,5Z)-2-carboxy-4-methylthiazol-5(2H)-ylidene]ethyl phosphate</name>
        <dbReference type="ChEBI" id="CHEBI:62899"/>
    </ligand>
</feature>
<feature type="binding site" evidence="9">
    <location>
        <begin position="190"/>
        <end position="191"/>
    </location>
    <ligand>
        <name>2-[(2R,5Z)-2-carboxy-4-methylthiazol-5(2H)-ylidene]ethyl phosphate</name>
        <dbReference type="ChEBI" id="CHEBI:62899"/>
    </ligand>
</feature>
<proteinExistence type="inferred from homology"/>
<accession>A0A845U681</accession>
<comment type="function">
    <text evidence="9">Condenses 4-methyl-5-(beta-hydroxyethyl)thiazole monophosphate (THZ-P) and 2-methyl-4-amino-5-hydroxymethyl pyrimidine pyrophosphate (HMP-PP) to form thiamine monophosphate (TMP).</text>
</comment>
<dbReference type="InterPro" id="IPR022998">
    <property type="entry name" value="ThiamineP_synth_TenI"/>
</dbReference>
<dbReference type="GO" id="GO:0004789">
    <property type="term" value="F:thiamine-phosphate diphosphorylase activity"/>
    <property type="evidence" value="ECO:0007669"/>
    <property type="project" value="UniProtKB-UniRule"/>
</dbReference>
<dbReference type="EMBL" id="WNJL01000014">
    <property type="protein sequence ID" value="NDU41689.1"/>
    <property type="molecule type" value="Genomic_DNA"/>
</dbReference>